<feature type="compositionally biased region" description="Polar residues" evidence="14">
    <location>
        <begin position="1"/>
        <end position="16"/>
    </location>
</feature>
<dbReference type="InterPro" id="IPR001709">
    <property type="entry name" value="Flavoprot_Pyr_Nucl_cyt_Rdtase"/>
</dbReference>
<evidence type="ECO:0000313" key="16">
    <source>
        <dbReference type="EMBL" id="KIM33118.1"/>
    </source>
</evidence>
<keyword evidence="10" id="KW-0249">Electron transport</keyword>
<dbReference type="InterPro" id="IPR039261">
    <property type="entry name" value="FNR_nucleotide-bd"/>
</dbReference>
<dbReference type="Gene3D" id="3.40.50.80">
    <property type="entry name" value="Nucleotide-binding domain of ferredoxin-NADP reductase (FNR) module"/>
    <property type="match status" value="1"/>
</dbReference>
<dbReference type="InterPro" id="IPR017938">
    <property type="entry name" value="Riboflavin_synthase-like_b-brl"/>
</dbReference>
<evidence type="ECO:0000256" key="1">
    <source>
        <dbReference type="ARBA" id="ARBA00001917"/>
    </source>
</evidence>
<dbReference type="InterPro" id="IPR023173">
    <property type="entry name" value="NADPH_Cyt_P450_Rdtase_alpha"/>
</dbReference>
<evidence type="ECO:0000256" key="10">
    <source>
        <dbReference type="ARBA" id="ARBA00022982"/>
    </source>
</evidence>
<comment type="cofactor">
    <cofactor evidence="2">
        <name>FAD</name>
        <dbReference type="ChEBI" id="CHEBI:57692"/>
    </cofactor>
</comment>
<feature type="region of interest" description="Disordered" evidence="14">
    <location>
        <begin position="1"/>
        <end position="28"/>
    </location>
</feature>
<dbReference type="InterPro" id="IPR002869">
    <property type="entry name" value="Pyrv_flavodox_OxRed_cen"/>
</dbReference>
<dbReference type="Gene3D" id="3.40.50.970">
    <property type="match status" value="1"/>
</dbReference>
<dbReference type="CDD" id="cd06207">
    <property type="entry name" value="CyPoR_like"/>
    <property type="match status" value="1"/>
</dbReference>
<dbReference type="PRINTS" id="PR00371">
    <property type="entry name" value="FPNCR"/>
</dbReference>
<keyword evidence="7" id="KW-0288">FMN</keyword>
<dbReference type="Gene3D" id="2.40.30.10">
    <property type="entry name" value="Translation factors"/>
    <property type="match status" value="1"/>
</dbReference>
<evidence type="ECO:0000259" key="15">
    <source>
        <dbReference type="PROSITE" id="PS51384"/>
    </source>
</evidence>
<comment type="catalytic activity">
    <reaction evidence="12">
        <text>hydrogen sulfide + 3 NADP(+) + 3 H2O = sulfite + 3 NADPH + 4 H(+)</text>
        <dbReference type="Rhea" id="RHEA:13801"/>
        <dbReference type="ChEBI" id="CHEBI:15377"/>
        <dbReference type="ChEBI" id="CHEBI:15378"/>
        <dbReference type="ChEBI" id="CHEBI:17359"/>
        <dbReference type="ChEBI" id="CHEBI:29919"/>
        <dbReference type="ChEBI" id="CHEBI:57783"/>
        <dbReference type="ChEBI" id="CHEBI:58349"/>
        <dbReference type="EC" id="1.8.1.2"/>
    </reaction>
</comment>
<keyword evidence="17" id="KW-1185">Reference proteome</keyword>
<dbReference type="HOGENOM" id="CLU_003662_0_0_1"/>
<dbReference type="OrthoDB" id="1856718at2759"/>
<dbReference type="SUPFAM" id="SSF52922">
    <property type="entry name" value="TK C-terminal domain-like"/>
    <property type="match status" value="1"/>
</dbReference>
<dbReference type="Pfam" id="PF00175">
    <property type="entry name" value="NAD_binding_1"/>
    <property type="match status" value="1"/>
</dbReference>
<evidence type="ECO:0000256" key="9">
    <source>
        <dbReference type="ARBA" id="ARBA00022857"/>
    </source>
</evidence>
<evidence type="ECO:0000256" key="8">
    <source>
        <dbReference type="ARBA" id="ARBA00022827"/>
    </source>
</evidence>
<evidence type="ECO:0000256" key="2">
    <source>
        <dbReference type="ARBA" id="ARBA00001974"/>
    </source>
</evidence>
<dbReference type="Gene3D" id="1.20.990.10">
    <property type="entry name" value="NADPH-cytochrome p450 Reductase, Chain A, domain 3"/>
    <property type="match status" value="1"/>
</dbReference>
<evidence type="ECO:0000256" key="12">
    <source>
        <dbReference type="ARBA" id="ARBA00052219"/>
    </source>
</evidence>
<evidence type="ECO:0000256" key="7">
    <source>
        <dbReference type="ARBA" id="ARBA00022643"/>
    </source>
</evidence>
<dbReference type="FunFam" id="1.20.990.10:FF:000010">
    <property type="entry name" value="Sulfite reductase [NADPH] flavoprotein component"/>
    <property type="match status" value="1"/>
</dbReference>
<dbReference type="SUPFAM" id="SSF52343">
    <property type="entry name" value="Ferredoxin reductase-like, C-terminal NADP-linked domain"/>
    <property type="match status" value="1"/>
</dbReference>
<dbReference type="InterPro" id="IPR001433">
    <property type="entry name" value="OxRdtase_FAD/NAD-bd"/>
</dbReference>
<evidence type="ECO:0000256" key="13">
    <source>
        <dbReference type="ARBA" id="ARBA00059320"/>
    </source>
</evidence>
<dbReference type="PANTHER" id="PTHR19384">
    <property type="entry name" value="NITRIC OXIDE SYNTHASE-RELATED"/>
    <property type="match status" value="1"/>
</dbReference>
<name>A0A0C2X4U6_SERVB</name>
<comment type="function">
    <text evidence="13">This enzyme catalyzes the 6-electron reduction of sulfite to sulfide. This is one of several activities required for the biosynthesis of L-cysteine from sulfate.</text>
</comment>
<dbReference type="AlphaFoldDB" id="A0A0C2X4U6"/>
<evidence type="ECO:0000256" key="6">
    <source>
        <dbReference type="ARBA" id="ARBA00022630"/>
    </source>
</evidence>
<sequence>MSSRGSPYSQTTTLVNTPDIKETLGSKTSDPVLPPAEIVEYYASKASSAVFLYDVARDAGFGRTTKELAKKGTDSGYAAAFEVQSRAGAGLSLLGRISEGTSSQGSQSSVALTAFTTPDGLAQMVPTLGLFSKPIASNRLVLQVPNITHSGVDMVVSPTLSQLAPFFTSAPEHFTVLLSATPQEIADFAILSYSISAHVVHIFDHWSGAREISKKQLTFAPLVAPVLDTHTAVQKAGYEFFEYVGDKTANDVLVMLNGPLALCVKKVASILPSFGVVLVKVLRPWDEVALRRIIPASAQRVHVIDDSLTSSSFTPLYHDILGTLAYSSSKAPRIISQKLDIPTLNQLLTSAQSLVGYLSSIIPINWFAAPKIPSSGGKRIVFYSNPSSILSEVPATATQLFATKPTLDARFGQIYDLFAKPGGAVKSTLLLGQVNSVDPSPIPFEAGQEPETDSLLVLDPGLLKTHDLFSDLKDGAPVLIVTPWAVEEVISNLSAANLDNLKSSRRPLIAIDAEAVAADLHDAELASSVSIAAFLRLYLGHVASLDVVTGLLKTLYGKEIRGTTVESISKASWDALRLLELPAEIAIPEGVAPSKVFSFNALSLPNTSSTPPGHGTRLTSWIEAGKNIIFREAYSMATPTTAASGQQVPSLRPDTVERTFLVTCKVNRRLTPLEYNRNVFHLEFDTTGTGLKYEIGEALGVHGWNDAEEVLEFCQWYGVDPNDLISIPLPGDPGKRHLRTVFQALQQQIDLFGKPPKSFYEALCPHASKREDRMALRFIGAAEGVSTFKMLSEKETVTFVDVLRKFSSARPSLEVLCEMIGDIKPRHYSIASAQSAVGDRVDLLVVTVDWLTPSGSPRFGQCTRYLAGLKLGQKVTVSIKPSVMKLPPDNLQPIIMAGLGTGAAPFRAFMQHRAHLASHGIPVGPMLYYFGSRHRREEYLYGEEIEAYLQNGIITHAGLAFSRDGKGKVYIQHKMLEDGQLLAKLIGGEVVDQRGVFYLCGPTWPVPDVFEALVGALGQHRGMKRDVAEAYIEELKEAERYVLEVY</sequence>
<dbReference type="InterPro" id="IPR003097">
    <property type="entry name" value="CysJ-like_FAD-binding"/>
</dbReference>
<dbReference type="SUPFAM" id="SSF63380">
    <property type="entry name" value="Riboflavin synthase domain-like"/>
    <property type="match status" value="1"/>
</dbReference>
<dbReference type="GO" id="GO:0050660">
    <property type="term" value="F:flavin adenine dinucleotide binding"/>
    <property type="evidence" value="ECO:0007669"/>
    <property type="project" value="TreeGrafter"/>
</dbReference>
<gene>
    <name evidence="16" type="ORF">M408DRAFT_325943</name>
</gene>
<reference evidence="17" key="2">
    <citation type="submission" date="2015-01" db="EMBL/GenBank/DDBJ databases">
        <title>Evolutionary Origins and Diversification of the Mycorrhizal Mutualists.</title>
        <authorList>
            <consortium name="DOE Joint Genome Institute"/>
            <consortium name="Mycorrhizal Genomics Consortium"/>
            <person name="Kohler A."/>
            <person name="Kuo A."/>
            <person name="Nagy L.G."/>
            <person name="Floudas D."/>
            <person name="Copeland A."/>
            <person name="Barry K.W."/>
            <person name="Cichocki N."/>
            <person name="Veneault-Fourrey C."/>
            <person name="LaButti K."/>
            <person name="Lindquist E.A."/>
            <person name="Lipzen A."/>
            <person name="Lundell T."/>
            <person name="Morin E."/>
            <person name="Murat C."/>
            <person name="Riley R."/>
            <person name="Ohm R."/>
            <person name="Sun H."/>
            <person name="Tunlid A."/>
            <person name="Henrissat B."/>
            <person name="Grigoriev I.V."/>
            <person name="Hibbett D.S."/>
            <person name="Martin F."/>
        </authorList>
    </citation>
    <scope>NUCLEOTIDE SEQUENCE [LARGE SCALE GENOMIC DNA]</scope>
    <source>
        <strain evidence="17">MAFF 305830</strain>
    </source>
</reference>
<feature type="domain" description="FAD-binding FR-type" evidence="15">
    <location>
        <begin position="657"/>
        <end position="888"/>
    </location>
</feature>
<dbReference type="Gene3D" id="3.40.920.10">
    <property type="entry name" value="Pyruvate-ferredoxin oxidoreductase, PFOR, domain III"/>
    <property type="match status" value="1"/>
</dbReference>
<reference evidence="16 17" key="1">
    <citation type="submission" date="2014-04" db="EMBL/GenBank/DDBJ databases">
        <authorList>
            <consortium name="DOE Joint Genome Institute"/>
            <person name="Kuo A."/>
            <person name="Zuccaro A."/>
            <person name="Kohler A."/>
            <person name="Nagy L.G."/>
            <person name="Floudas D."/>
            <person name="Copeland A."/>
            <person name="Barry K.W."/>
            <person name="Cichocki N."/>
            <person name="Veneault-Fourrey C."/>
            <person name="LaButti K."/>
            <person name="Lindquist E.A."/>
            <person name="Lipzen A."/>
            <person name="Lundell T."/>
            <person name="Morin E."/>
            <person name="Murat C."/>
            <person name="Sun H."/>
            <person name="Tunlid A."/>
            <person name="Henrissat B."/>
            <person name="Grigoriev I.V."/>
            <person name="Hibbett D.S."/>
            <person name="Martin F."/>
            <person name="Nordberg H.P."/>
            <person name="Cantor M.N."/>
            <person name="Hua S.X."/>
        </authorList>
    </citation>
    <scope>NUCLEOTIDE SEQUENCE [LARGE SCALE GENOMIC DNA]</scope>
    <source>
        <strain evidence="16 17">MAFF 305830</strain>
    </source>
</reference>
<dbReference type="Pfam" id="PF00667">
    <property type="entry name" value="FAD_binding_1"/>
    <property type="match status" value="1"/>
</dbReference>
<keyword evidence="5" id="KW-0813">Transport</keyword>
<organism evidence="16 17">
    <name type="scientific">Serendipita vermifera MAFF 305830</name>
    <dbReference type="NCBI Taxonomy" id="933852"/>
    <lineage>
        <taxon>Eukaryota</taxon>
        <taxon>Fungi</taxon>
        <taxon>Dikarya</taxon>
        <taxon>Basidiomycota</taxon>
        <taxon>Agaricomycotina</taxon>
        <taxon>Agaricomycetes</taxon>
        <taxon>Sebacinales</taxon>
        <taxon>Serendipitaceae</taxon>
        <taxon>Serendipita</taxon>
    </lineage>
</organism>
<keyword evidence="8" id="KW-0274">FAD</keyword>
<dbReference type="GO" id="GO:0005829">
    <property type="term" value="C:cytosol"/>
    <property type="evidence" value="ECO:0007669"/>
    <property type="project" value="TreeGrafter"/>
</dbReference>
<evidence type="ECO:0000256" key="3">
    <source>
        <dbReference type="ARBA" id="ARBA00004774"/>
    </source>
</evidence>
<keyword evidence="6" id="KW-0285">Flavoprotein</keyword>
<evidence type="ECO:0000256" key="4">
    <source>
        <dbReference type="ARBA" id="ARBA00012604"/>
    </source>
</evidence>
<dbReference type="Proteomes" id="UP000054097">
    <property type="component" value="Unassembled WGS sequence"/>
</dbReference>
<evidence type="ECO:0000256" key="5">
    <source>
        <dbReference type="ARBA" id="ARBA00022448"/>
    </source>
</evidence>
<dbReference type="GO" id="GO:0010181">
    <property type="term" value="F:FMN binding"/>
    <property type="evidence" value="ECO:0007669"/>
    <property type="project" value="TreeGrafter"/>
</dbReference>
<dbReference type="SUPFAM" id="SSF53323">
    <property type="entry name" value="Pyruvate-ferredoxin oxidoreductase, PFOR, domain III"/>
    <property type="match status" value="1"/>
</dbReference>
<dbReference type="PROSITE" id="PS51384">
    <property type="entry name" value="FAD_FR"/>
    <property type="match status" value="1"/>
</dbReference>
<dbReference type="InterPro" id="IPR017927">
    <property type="entry name" value="FAD-bd_FR_type"/>
</dbReference>
<proteinExistence type="predicted"/>
<dbReference type="InterPro" id="IPR009014">
    <property type="entry name" value="Transketo_C/PFOR_II"/>
</dbReference>
<accession>A0A0C2X4U6</accession>
<evidence type="ECO:0000256" key="14">
    <source>
        <dbReference type="SAM" id="MobiDB-lite"/>
    </source>
</evidence>
<dbReference type="PANTHER" id="PTHR19384:SF109">
    <property type="entry name" value="SULFITE REDUCTASE [NADPH] FLAVOPROTEIN COMPONENT"/>
    <property type="match status" value="1"/>
</dbReference>
<keyword evidence="9" id="KW-0521">NADP</keyword>
<keyword evidence="11" id="KW-0560">Oxidoreductase</keyword>
<dbReference type="STRING" id="933852.A0A0C2X4U6"/>
<dbReference type="EC" id="1.8.1.2" evidence="4"/>
<comment type="pathway">
    <text evidence="3">Sulfur metabolism; hydrogen sulfide biosynthesis; hydrogen sulfide from sulfite (NADPH route): step 1/1.</text>
</comment>
<comment type="cofactor">
    <cofactor evidence="1">
        <name>FMN</name>
        <dbReference type="ChEBI" id="CHEBI:58210"/>
    </cofactor>
</comment>
<protein>
    <recommendedName>
        <fullName evidence="4">assimilatory sulfite reductase (NADPH)</fullName>
        <ecNumber evidence="4">1.8.1.2</ecNumber>
    </recommendedName>
</protein>
<evidence type="ECO:0000313" key="17">
    <source>
        <dbReference type="Proteomes" id="UP000054097"/>
    </source>
</evidence>
<evidence type="ECO:0000256" key="11">
    <source>
        <dbReference type="ARBA" id="ARBA00023002"/>
    </source>
</evidence>
<dbReference type="GO" id="GO:0004783">
    <property type="term" value="F:sulfite reductase (NADPH) activity"/>
    <property type="evidence" value="ECO:0007669"/>
    <property type="project" value="UniProtKB-EC"/>
</dbReference>
<dbReference type="EMBL" id="KN824278">
    <property type="protein sequence ID" value="KIM33118.1"/>
    <property type="molecule type" value="Genomic_DNA"/>
</dbReference>